<dbReference type="Gene3D" id="3.10.129.10">
    <property type="entry name" value="Hotdog Thioesterase"/>
    <property type="match status" value="1"/>
</dbReference>
<dbReference type="NCBIfam" id="TIGR00051">
    <property type="entry name" value="YbgC/FadM family acyl-CoA thioesterase"/>
    <property type="match status" value="1"/>
</dbReference>
<proteinExistence type="inferred from homology"/>
<protein>
    <submittedName>
        <fullName evidence="3">Acyl-CoA thioesterase</fullName>
    </submittedName>
</protein>
<name>A0ABS9BHH1_9BACT</name>
<dbReference type="Proteomes" id="UP001200145">
    <property type="component" value="Unassembled WGS sequence"/>
</dbReference>
<reference evidence="3 4" key="1">
    <citation type="submission" date="2022-01" db="EMBL/GenBank/DDBJ databases">
        <title>Flavihumibacter sp. nov., isolated from sediment of a river.</title>
        <authorList>
            <person name="Liu H."/>
        </authorList>
    </citation>
    <scope>NUCLEOTIDE SEQUENCE [LARGE SCALE GENOMIC DNA]</scope>
    <source>
        <strain evidence="3 4">RY-1</strain>
    </source>
</reference>
<dbReference type="RefSeq" id="WP_234865698.1">
    <property type="nucleotide sequence ID" value="NZ_JAKEVY010000002.1"/>
</dbReference>
<dbReference type="PIRSF" id="PIRSF003230">
    <property type="entry name" value="YbgC"/>
    <property type="match status" value="1"/>
</dbReference>
<keyword evidence="2" id="KW-0378">Hydrolase</keyword>
<dbReference type="EMBL" id="JAKEVY010000002">
    <property type="protein sequence ID" value="MCF1714745.1"/>
    <property type="molecule type" value="Genomic_DNA"/>
</dbReference>
<evidence type="ECO:0000256" key="1">
    <source>
        <dbReference type="ARBA" id="ARBA00005953"/>
    </source>
</evidence>
<comment type="caution">
    <text evidence="3">The sequence shown here is derived from an EMBL/GenBank/DDBJ whole genome shotgun (WGS) entry which is preliminary data.</text>
</comment>
<dbReference type="SUPFAM" id="SSF54637">
    <property type="entry name" value="Thioesterase/thiol ester dehydrase-isomerase"/>
    <property type="match status" value="1"/>
</dbReference>
<accession>A0ABS9BHH1</accession>
<dbReference type="PANTHER" id="PTHR31793">
    <property type="entry name" value="4-HYDROXYBENZOYL-COA THIOESTERASE FAMILY MEMBER"/>
    <property type="match status" value="1"/>
</dbReference>
<dbReference type="InterPro" id="IPR006684">
    <property type="entry name" value="YbgC/YbaW"/>
</dbReference>
<comment type="similarity">
    <text evidence="1">Belongs to the 4-hydroxybenzoyl-CoA thioesterase family.</text>
</comment>
<sequence length="141" mass="16541">MYISETQVRVRYAETDQMNVVYHGNYAQYFEVARAESIRQLGFSYKDMEAMGVIMPIVELHTKFLRPAHYDDLLTVRTTLAHLPTNHRIEFQQEVFNEHQKLLTIGKVVLYFIKADTKEKTSMPDALFQKLAPYFNTSKTE</sequence>
<keyword evidence="4" id="KW-1185">Reference proteome</keyword>
<evidence type="ECO:0000313" key="4">
    <source>
        <dbReference type="Proteomes" id="UP001200145"/>
    </source>
</evidence>
<dbReference type="Pfam" id="PF13279">
    <property type="entry name" value="4HBT_2"/>
    <property type="match status" value="1"/>
</dbReference>
<evidence type="ECO:0000313" key="3">
    <source>
        <dbReference type="EMBL" id="MCF1714745.1"/>
    </source>
</evidence>
<organism evidence="3 4">
    <name type="scientific">Flavihumibacter fluminis</name>
    <dbReference type="NCBI Taxonomy" id="2909236"/>
    <lineage>
        <taxon>Bacteria</taxon>
        <taxon>Pseudomonadati</taxon>
        <taxon>Bacteroidota</taxon>
        <taxon>Chitinophagia</taxon>
        <taxon>Chitinophagales</taxon>
        <taxon>Chitinophagaceae</taxon>
        <taxon>Flavihumibacter</taxon>
    </lineage>
</organism>
<gene>
    <name evidence="3" type="ORF">L0U88_08915</name>
</gene>
<dbReference type="CDD" id="cd00586">
    <property type="entry name" value="4HBT"/>
    <property type="match status" value="1"/>
</dbReference>
<dbReference type="PANTHER" id="PTHR31793:SF27">
    <property type="entry name" value="NOVEL THIOESTERASE SUPERFAMILY DOMAIN AND SAPOSIN A-TYPE DOMAIN CONTAINING PROTEIN (0610012H03RIK)"/>
    <property type="match status" value="1"/>
</dbReference>
<evidence type="ECO:0000256" key="2">
    <source>
        <dbReference type="ARBA" id="ARBA00022801"/>
    </source>
</evidence>
<dbReference type="InterPro" id="IPR029069">
    <property type="entry name" value="HotDog_dom_sf"/>
</dbReference>
<dbReference type="InterPro" id="IPR050563">
    <property type="entry name" value="4-hydroxybenzoyl-CoA_TE"/>
</dbReference>